<dbReference type="STRING" id="1121391.SAMN02745206_00018"/>
<evidence type="ECO:0000256" key="3">
    <source>
        <dbReference type="ARBA" id="ARBA00022475"/>
    </source>
</evidence>
<keyword evidence="6 14" id="KW-0067">ATP-binding</keyword>
<feature type="domain" description="ABC transmembrane type-1" evidence="13">
    <location>
        <begin position="27"/>
        <end position="309"/>
    </location>
</feature>
<evidence type="ECO:0000256" key="1">
    <source>
        <dbReference type="ARBA" id="ARBA00004651"/>
    </source>
</evidence>
<dbReference type="InterPro" id="IPR017871">
    <property type="entry name" value="ABC_transporter-like_CS"/>
</dbReference>
<dbReference type="InterPro" id="IPR003593">
    <property type="entry name" value="AAA+_ATPase"/>
</dbReference>
<dbReference type="GO" id="GO:0016887">
    <property type="term" value="F:ATP hydrolysis activity"/>
    <property type="evidence" value="ECO:0007669"/>
    <property type="project" value="InterPro"/>
</dbReference>
<dbReference type="GO" id="GO:0034040">
    <property type="term" value="F:ATPase-coupled lipid transmembrane transporter activity"/>
    <property type="evidence" value="ECO:0007669"/>
    <property type="project" value="InterPro"/>
</dbReference>
<keyword evidence="2" id="KW-0813">Transport</keyword>
<feature type="transmembrane region" description="Helical" evidence="11">
    <location>
        <begin position="166"/>
        <end position="185"/>
    </location>
</feature>
<dbReference type="PROSITE" id="PS50893">
    <property type="entry name" value="ABC_TRANSPORTER_2"/>
    <property type="match status" value="1"/>
</dbReference>
<evidence type="ECO:0000313" key="14">
    <source>
        <dbReference type="EMBL" id="SHE28593.1"/>
    </source>
</evidence>
<dbReference type="SUPFAM" id="SSF52540">
    <property type="entry name" value="P-loop containing nucleoside triphosphate hydrolases"/>
    <property type="match status" value="1"/>
</dbReference>
<proteinExistence type="predicted"/>
<dbReference type="PANTHER" id="PTHR43394:SF1">
    <property type="entry name" value="ATP-BINDING CASSETTE SUB-FAMILY B MEMBER 10, MITOCHONDRIAL"/>
    <property type="match status" value="1"/>
</dbReference>
<evidence type="ECO:0000259" key="13">
    <source>
        <dbReference type="PROSITE" id="PS50929"/>
    </source>
</evidence>
<dbReference type="SMART" id="SM00382">
    <property type="entry name" value="AAA"/>
    <property type="match status" value="1"/>
</dbReference>
<evidence type="ECO:0000256" key="6">
    <source>
        <dbReference type="ARBA" id="ARBA00022840"/>
    </source>
</evidence>
<dbReference type="InterPro" id="IPR036640">
    <property type="entry name" value="ABC1_TM_sf"/>
</dbReference>
<dbReference type="NCBIfam" id="TIGR02203">
    <property type="entry name" value="MsbA_lipidA"/>
    <property type="match status" value="1"/>
</dbReference>
<dbReference type="GO" id="GO:0005886">
    <property type="term" value="C:plasma membrane"/>
    <property type="evidence" value="ECO:0007669"/>
    <property type="project" value="UniProtKB-SubCell"/>
</dbReference>
<gene>
    <name evidence="14" type="ORF">SAMN02745206_00018</name>
</gene>
<feature type="transmembrane region" description="Helical" evidence="11">
    <location>
        <begin position="60"/>
        <end position="79"/>
    </location>
</feature>
<dbReference type="EMBL" id="FQVB01000003">
    <property type="protein sequence ID" value="SHE28593.1"/>
    <property type="molecule type" value="Genomic_DNA"/>
</dbReference>
<keyword evidence="7" id="KW-1278">Translocase</keyword>
<keyword evidence="10 11" id="KW-0472">Membrane</keyword>
<dbReference type="PROSITE" id="PS50929">
    <property type="entry name" value="ABC_TM1F"/>
    <property type="match status" value="1"/>
</dbReference>
<dbReference type="Pfam" id="PF00664">
    <property type="entry name" value="ABC_membrane"/>
    <property type="match status" value="1"/>
</dbReference>
<dbReference type="InterPro" id="IPR011917">
    <property type="entry name" value="ABC_transpr_lipidA"/>
</dbReference>
<comment type="subcellular location">
    <subcellularLocation>
        <location evidence="1">Cell membrane</location>
        <topology evidence="1">Multi-pass membrane protein</topology>
    </subcellularLocation>
</comment>
<dbReference type="RefSeq" id="WP_073035765.1">
    <property type="nucleotide sequence ID" value="NZ_FQVB01000003.1"/>
</dbReference>
<keyword evidence="5" id="KW-0547">Nucleotide-binding</keyword>
<dbReference type="CDD" id="cd18552">
    <property type="entry name" value="ABC_6TM_MsbA_like"/>
    <property type="match status" value="1"/>
</dbReference>
<dbReference type="Gene3D" id="3.40.50.300">
    <property type="entry name" value="P-loop containing nucleotide triphosphate hydrolases"/>
    <property type="match status" value="1"/>
</dbReference>
<dbReference type="InterPro" id="IPR003439">
    <property type="entry name" value="ABC_transporter-like_ATP-bd"/>
</dbReference>
<dbReference type="InterPro" id="IPR039421">
    <property type="entry name" value="Type_1_exporter"/>
</dbReference>
<dbReference type="OrthoDB" id="5480201at2"/>
<evidence type="ECO:0000256" key="5">
    <source>
        <dbReference type="ARBA" id="ARBA00022741"/>
    </source>
</evidence>
<evidence type="ECO:0000313" key="15">
    <source>
        <dbReference type="Proteomes" id="UP000184076"/>
    </source>
</evidence>
<evidence type="ECO:0000256" key="8">
    <source>
        <dbReference type="ARBA" id="ARBA00022989"/>
    </source>
</evidence>
<keyword evidence="15" id="KW-1185">Reference proteome</keyword>
<dbReference type="GO" id="GO:0015421">
    <property type="term" value="F:ABC-type oligopeptide transporter activity"/>
    <property type="evidence" value="ECO:0007669"/>
    <property type="project" value="TreeGrafter"/>
</dbReference>
<dbReference type="PANTHER" id="PTHR43394">
    <property type="entry name" value="ATP-DEPENDENT PERMEASE MDL1, MITOCHONDRIAL"/>
    <property type="match status" value="1"/>
</dbReference>
<evidence type="ECO:0000256" key="10">
    <source>
        <dbReference type="ARBA" id="ARBA00023136"/>
    </source>
</evidence>
<accession>A0A1M4S8P4</accession>
<feature type="transmembrane region" description="Helical" evidence="11">
    <location>
        <begin position="253"/>
        <end position="271"/>
    </location>
</feature>
<sequence length="581" mass="64416">MRLLDPVGKLALRRLLELIRPHLRRLALAGVCMLLVSAASAGTAYLIKPAMDEIFIKKDLAMLKLLPAAFLLVSLIKALSDWGSTYFLQSVGLRAVTDLRQRLFNHIHDMPLGFFDKASTGVLMSRITNDVKEIQMAVTRAVTGMIKDSLTVVGLIFVVFYQNWKLAIIAVAVLPLAFYPLVRFGKRLRKLARKRQETVGNLSTVLHESFTGVRIVKAFTMEDHEKRRFADQNQGVLRYQLKALRIDALSSPLMEFIGAIGISAIIGYGGYQVVNGTSTPGTFFSFLGALLMLYKPVKSLNKLNSTLQTGIASMVRVYEILDQKSNIVEKPGAVVLERAEGAVEFRNVSFAYDSVPVLKDINIRVRPGEIIALVGSSGGGKTTLVNLIPRFYDVTSGAVLVDGMDVRDLTLRSLRNQIAMVTQQSFLFNDTVRNNIAYGAPWKDEEAIIEAAKAAYAYDFIRELPNGFDTVVGEQGVMLSGGQRQRICIARALLKDAPILILDEATSALDSEAEQEVQRALENLMQGRTTFVIAHRLSTIQIADRILVISNGRIVEEGPHQALLALRGEYRRLYDIQFQRG</sequence>
<evidence type="ECO:0000256" key="11">
    <source>
        <dbReference type="SAM" id="Phobius"/>
    </source>
</evidence>
<dbReference type="PROSITE" id="PS00211">
    <property type="entry name" value="ABC_TRANSPORTER_1"/>
    <property type="match status" value="1"/>
</dbReference>
<dbReference type="InterPro" id="IPR027417">
    <property type="entry name" value="P-loop_NTPase"/>
</dbReference>
<feature type="domain" description="ABC transporter" evidence="12">
    <location>
        <begin position="343"/>
        <end position="576"/>
    </location>
</feature>
<reference evidence="15" key="1">
    <citation type="submission" date="2016-11" db="EMBL/GenBank/DDBJ databases">
        <authorList>
            <person name="Varghese N."/>
            <person name="Submissions S."/>
        </authorList>
    </citation>
    <scope>NUCLEOTIDE SEQUENCE [LARGE SCALE GENOMIC DNA]</scope>
    <source>
        <strain evidence="15">DSM 9756</strain>
    </source>
</reference>
<name>A0A1M4S8P4_9BACT</name>
<dbReference type="Pfam" id="PF00005">
    <property type="entry name" value="ABC_tran"/>
    <property type="match status" value="1"/>
</dbReference>
<keyword evidence="9" id="KW-0445">Lipid transport</keyword>
<dbReference type="FunFam" id="3.40.50.300:FF:000287">
    <property type="entry name" value="Multidrug ABC transporter ATP-binding protein"/>
    <property type="match status" value="1"/>
</dbReference>
<dbReference type="Proteomes" id="UP000184076">
    <property type="component" value="Unassembled WGS sequence"/>
</dbReference>
<dbReference type="AlphaFoldDB" id="A0A1M4S8P4"/>
<evidence type="ECO:0000256" key="7">
    <source>
        <dbReference type="ARBA" id="ARBA00022967"/>
    </source>
</evidence>
<organism evidence="14 15">
    <name type="scientific">Desulfacinum infernum DSM 9756</name>
    <dbReference type="NCBI Taxonomy" id="1121391"/>
    <lineage>
        <taxon>Bacteria</taxon>
        <taxon>Pseudomonadati</taxon>
        <taxon>Thermodesulfobacteriota</taxon>
        <taxon>Syntrophobacteria</taxon>
        <taxon>Syntrophobacterales</taxon>
        <taxon>Syntrophobacteraceae</taxon>
        <taxon>Desulfacinum</taxon>
    </lineage>
</organism>
<dbReference type="SUPFAM" id="SSF90123">
    <property type="entry name" value="ABC transporter transmembrane region"/>
    <property type="match status" value="1"/>
</dbReference>
<evidence type="ECO:0000256" key="9">
    <source>
        <dbReference type="ARBA" id="ARBA00023055"/>
    </source>
</evidence>
<keyword evidence="4 11" id="KW-0812">Transmembrane</keyword>
<feature type="transmembrane region" description="Helical" evidence="11">
    <location>
        <begin position="26"/>
        <end position="48"/>
    </location>
</feature>
<dbReference type="GO" id="GO:0005524">
    <property type="term" value="F:ATP binding"/>
    <property type="evidence" value="ECO:0007669"/>
    <property type="project" value="UniProtKB-KW"/>
</dbReference>
<evidence type="ECO:0000256" key="2">
    <source>
        <dbReference type="ARBA" id="ARBA00022448"/>
    </source>
</evidence>
<dbReference type="Gene3D" id="1.20.1560.10">
    <property type="entry name" value="ABC transporter type 1, transmembrane domain"/>
    <property type="match status" value="1"/>
</dbReference>
<keyword evidence="8 11" id="KW-1133">Transmembrane helix</keyword>
<protein>
    <submittedName>
        <fullName evidence="14">ATP-binding cassette, subfamily B, MsbA</fullName>
    </submittedName>
</protein>
<evidence type="ECO:0000256" key="4">
    <source>
        <dbReference type="ARBA" id="ARBA00022692"/>
    </source>
</evidence>
<dbReference type="InterPro" id="IPR011527">
    <property type="entry name" value="ABC1_TM_dom"/>
</dbReference>
<evidence type="ECO:0000259" key="12">
    <source>
        <dbReference type="PROSITE" id="PS50893"/>
    </source>
</evidence>
<keyword evidence="3" id="KW-1003">Cell membrane</keyword>